<comment type="caution">
    <text evidence="2">The sequence shown here is derived from an EMBL/GenBank/DDBJ whole genome shotgun (WGS) entry which is preliminary data.</text>
</comment>
<gene>
    <name evidence="2" type="ORF">GCM10010833_11950</name>
</gene>
<evidence type="ECO:0000256" key="1">
    <source>
        <dbReference type="SAM" id="SignalP"/>
    </source>
</evidence>
<proteinExistence type="predicted"/>
<accession>A0ABQ1J340</accession>
<evidence type="ECO:0000313" key="2">
    <source>
        <dbReference type="EMBL" id="GGB58778.1"/>
    </source>
</evidence>
<organism evidence="2 3">
    <name type="scientific">Blastomonas aquatica</name>
    <dbReference type="NCBI Taxonomy" id="1510276"/>
    <lineage>
        <taxon>Bacteria</taxon>
        <taxon>Pseudomonadati</taxon>
        <taxon>Pseudomonadota</taxon>
        <taxon>Alphaproteobacteria</taxon>
        <taxon>Sphingomonadales</taxon>
        <taxon>Sphingomonadaceae</taxon>
        <taxon>Blastomonas</taxon>
    </lineage>
</organism>
<reference evidence="3" key="1">
    <citation type="journal article" date="2019" name="Int. J. Syst. Evol. Microbiol.">
        <title>The Global Catalogue of Microorganisms (GCM) 10K type strain sequencing project: providing services to taxonomists for standard genome sequencing and annotation.</title>
        <authorList>
            <consortium name="The Broad Institute Genomics Platform"/>
            <consortium name="The Broad Institute Genome Sequencing Center for Infectious Disease"/>
            <person name="Wu L."/>
            <person name="Ma J."/>
        </authorList>
    </citation>
    <scope>NUCLEOTIDE SEQUENCE [LARGE SCALE GENOMIC DNA]</scope>
    <source>
        <strain evidence="3">CGMCC 1.12851</strain>
    </source>
</reference>
<feature type="signal peptide" evidence="1">
    <location>
        <begin position="1"/>
        <end position="21"/>
    </location>
</feature>
<name>A0ABQ1J340_9SPHN</name>
<dbReference type="Proteomes" id="UP000614261">
    <property type="component" value="Unassembled WGS sequence"/>
</dbReference>
<evidence type="ECO:0008006" key="4">
    <source>
        <dbReference type="Google" id="ProtNLM"/>
    </source>
</evidence>
<evidence type="ECO:0000313" key="3">
    <source>
        <dbReference type="Proteomes" id="UP000614261"/>
    </source>
</evidence>
<keyword evidence="1" id="KW-0732">Signal</keyword>
<feature type="chain" id="PRO_5046692649" description="Secreted protein" evidence="1">
    <location>
        <begin position="22"/>
        <end position="175"/>
    </location>
</feature>
<protein>
    <recommendedName>
        <fullName evidence="4">Secreted protein</fullName>
    </recommendedName>
</protein>
<keyword evidence="3" id="KW-1185">Reference proteome</keyword>
<dbReference type="RefSeq" id="WP_188513477.1">
    <property type="nucleotide sequence ID" value="NZ_BMGD01000002.1"/>
</dbReference>
<dbReference type="EMBL" id="BMGD01000002">
    <property type="protein sequence ID" value="GGB58778.1"/>
    <property type="molecule type" value="Genomic_DNA"/>
</dbReference>
<sequence>MRLAIIVAATGTLCLTLPAAAQSKQNDPALPSPEIFQALERCRTVTDSTARLACYDDAAAKLSAAVSAKQVYVVEETEVKKTKRSLFGLRLPDLSLFGSQTDGPDSSLETTIKSVQQQRNGRWLIEIAEGAFWQTTEPVPFNPNVGDNIDIKAGAIGSFFVKIKGRRAVKAIRVQ</sequence>